<comment type="caution">
    <text evidence="3">The sequence shown here is derived from an EMBL/GenBank/DDBJ whole genome shotgun (WGS) entry which is preliminary data.</text>
</comment>
<evidence type="ECO:0000313" key="3">
    <source>
        <dbReference type="EMBL" id="MCP3426162.1"/>
    </source>
</evidence>
<proteinExistence type="predicted"/>
<keyword evidence="3" id="KW-0378">Hydrolase</keyword>
<evidence type="ECO:0000313" key="4">
    <source>
        <dbReference type="Proteomes" id="UP001139502"/>
    </source>
</evidence>
<dbReference type="GO" id="GO:0008237">
    <property type="term" value="F:metallopeptidase activity"/>
    <property type="evidence" value="ECO:0007669"/>
    <property type="project" value="UniProtKB-KW"/>
</dbReference>
<feature type="transmembrane region" description="Helical" evidence="1">
    <location>
        <begin position="140"/>
        <end position="159"/>
    </location>
</feature>
<dbReference type="Proteomes" id="UP001139502">
    <property type="component" value="Unassembled WGS sequence"/>
</dbReference>
<dbReference type="EMBL" id="JANAFB010000019">
    <property type="protein sequence ID" value="MCP3426162.1"/>
    <property type="molecule type" value="Genomic_DNA"/>
</dbReference>
<reference evidence="3" key="1">
    <citation type="submission" date="2022-06" db="EMBL/GenBank/DDBJ databases">
        <title>Rothia sp. isolated from sandalwood seedling.</title>
        <authorList>
            <person name="Tuikhar N."/>
            <person name="Kirdat K."/>
            <person name="Thorat V."/>
            <person name="Swetha P."/>
            <person name="Padma S."/>
            <person name="Sundararaj R."/>
            <person name="Yadav A."/>
        </authorList>
    </citation>
    <scope>NUCLEOTIDE SEQUENCE</scope>
    <source>
        <strain evidence="3">AR01</strain>
    </source>
</reference>
<keyword evidence="3" id="KW-0645">Protease</keyword>
<sequence>MPLSQQPADDGVARAPMFGHPAPQPTLGWGALSAALVAAGAVLVFGFLSPWGYAGLAGGVVLGFAVSRPLGRDLGLVVLGLAIISTTSMEADISWPHFFLMGAVLAAAVAVPYAVHRLVLRDHAIRFPRRQGRPWSRLEWGWLAFVLVAAYFILPFYFIRSGTYQNWPAVESPSEIGRLLVGVNAVGIWDELFFICTVFTLLARHFPFWTANVLTSIIFVSFLWELGYRAWGPLLTIPFALVQAVIFTKTRSLPYTITAHLLFDLVVFLAIVHAHHPEWLPIFVY</sequence>
<evidence type="ECO:0000256" key="1">
    <source>
        <dbReference type="SAM" id="Phobius"/>
    </source>
</evidence>
<evidence type="ECO:0000259" key="2">
    <source>
        <dbReference type="Pfam" id="PF02517"/>
    </source>
</evidence>
<keyword evidence="3" id="KW-0482">Metalloprotease</keyword>
<keyword evidence="1" id="KW-0812">Transmembrane</keyword>
<name>A0A9X2HEC7_9MICC</name>
<feature type="transmembrane region" description="Helical" evidence="1">
    <location>
        <begin position="230"/>
        <end position="248"/>
    </location>
</feature>
<gene>
    <name evidence="3" type="ORF">NBM05_09125</name>
</gene>
<keyword evidence="1" id="KW-1133">Transmembrane helix</keyword>
<feature type="transmembrane region" description="Helical" evidence="1">
    <location>
        <begin position="255"/>
        <end position="275"/>
    </location>
</feature>
<feature type="transmembrane region" description="Helical" evidence="1">
    <location>
        <begin position="179"/>
        <end position="199"/>
    </location>
</feature>
<dbReference type="Pfam" id="PF02517">
    <property type="entry name" value="Rce1-like"/>
    <property type="match status" value="1"/>
</dbReference>
<feature type="transmembrane region" description="Helical" evidence="1">
    <location>
        <begin position="97"/>
        <end position="119"/>
    </location>
</feature>
<feature type="transmembrane region" description="Helical" evidence="1">
    <location>
        <begin position="27"/>
        <end position="45"/>
    </location>
</feature>
<keyword evidence="1" id="KW-0472">Membrane</keyword>
<dbReference type="RefSeq" id="WP_254166696.1">
    <property type="nucleotide sequence ID" value="NZ_JANAFB010000019.1"/>
</dbReference>
<dbReference type="GO" id="GO:0080120">
    <property type="term" value="P:CAAX-box protein maturation"/>
    <property type="evidence" value="ECO:0007669"/>
    <property type="project" value="UniProtKB-ARBA"/>
</dbReference>
<feature type="domain" description="CAAX prenyl protease 2/Lysostaphin resistance protein A-like" evidence="2">
    <location>
        <begin position="176"/>
        <end position="266"/>
    </location>
</feature>
<dbReference type="InterPro" id="IPR003675">
    <property type="entry name" value="Rce1/LyrA-like_dom"/>
</dbReference>
<dbReference type="GO" id="GO:0004175">
    <property type="term" value="F:endopeptidase activity"/>
    <property type="evidence" value="ECO:0007669"/>
    <property type="project" value="UniProtKB-ARBA"/>
</dbReference>
<feature type="transmembrane region" description="Helical" evidence="1">
    <location>
        <begin position="206"/>
        <end position="224"/>
    </location>
</feature>
<dbReference type="AlphaFoldDB" id="A0A9X2HEC7"/>
<protein>
    <submittedName>
        <fullName evidence="3">CPBP family intramembrane metalloprotease</fullName>
    </submittedName>
</protein>
<accession>A0A9X2HEC7</accession>
<feature type="transmembrane region" description="Helical" evidence="1">
    <location>
        <begin position="51"/>
        <end position="67"/>
    </location>
</feature>
<keyword evidence="4" id="KW-1185">Reference proteome</keyword>
<organism evidence="3 4">
    <name type="scientific">Rothia santali</name>
    <dbReference type="NCBI Taxonomy" id="2949643"/>
    <lineage>
        <taxon>Bacteria</taxon>
        <taxon>Bacillati</taxon>
        <taxon>Actinomycetota</taxon>
        <taxon>Actinomycetes</taxon>
        <taxon>Micrococcales</taxon>
        <taxon>Micrococcaceae</taxon>
        <taxon>Rothia</taxon>
    </lineage>
</organism>